<evidence type="ECO:0000259" key="10">
    <source>
        <dbReference type="Pfam" id="PF20258"/>
    </source>
</evidence>
<feature type="region of interest" description="Interaction with tRNA" evidence="9">
    <location>
        <begin position="307"/>
        <end position="308"/>
    </location>
</feature>
<feature type="binding site" evidence="9">
    <location>
        <begin position="15"/>
        <end position="22"/>
    </location>
    <ligand>
        <name>ATP</name>
        <dbReference type="ChEBI" id="CHEBI:30616"/>
    </ligand>
</feature>
<name>B9L0K7_THERP</name>
<dbReference type="Gene3D" id="3.40.50.620">
    <property type="entry name" value="HUPs"/>
    <property type="match status" value="1"/>
</dbReference>
<keyword evidence="3 9" id="KW-0819">tRNA processing</keyword>
<evidence type="ECO:0000313" key="12">
    <source>
        <dbReference type="EMBL" id="ACM05118.1"/>
    </source>
</evidence>
<dbReference type="InterPro" id="IPR023382">
    <property type="entry name" value="MnmA-like_central_sf"/>
</dbReference>
<dbReference type="GO" id="GO:0002143">
    <property type="term" value="P:tRNA wobble position uridine thiolation"/>
    <property type="evidence" value="ECO:0007669"/>
    <property type="project" value="TreeGrafter"/>
</dbReference>
<dbReference type="InterPro" id="IPR004506">
    <property type="entry name" value="MnmA-like"/>
</dbReference>
<dbReference type="NCBIfam" id="NF001138">
    <property type="entry name" value="PRK00143.1"/>
    <property type="match status" value="1"/>
</dbReference>
<dbReference type="GO" id="GO:0005737">
    <property type="term" value="C:cytoplasm"/>
    <property type="evidence" value="ECO:0007669"/>
    <property type="project" value="UniProtKB-SubCell"/>
</dbReference>
<comment type="caution">
    <text evidence="9">Lacks conserved residue(s) required for the propagation of feature annotation.</text>
</comment>
<feature type="site" description="Interaction with tRNA" evidence="9">
    <location>
        <position position="132"/>
    </location>
</feature>
<keyword evidence="4 9" id="KW-0547">Nucleotide-binding</keyword>
<evidence type="ECO:0000313" key="13">
    <source>
        <dbReference type="Proteomes" id="UP000000447"/>
    </source>
</evidence>
<dbReference type="InterPro" id="IPR046885">
    <property type="entry name" value="MnmA-like_C"/>
</dbReference>
<dbReference type="AlphaFoldDB" id="B9L0K7"/>
<dbReference type="Pfam" id="PF20258">
    <property type="entry name" value="tRNA_Me_trans_C"/>
    <property type="match status" value="1"/>
</dbReference>
<reference evidence="12 13" key="1">
    <citation type="journal article" date="2009" name="PLoS ONE">
        <title>Complete genome sequence of the aerobic CO-oxidizing thermophile Thermomicrobium roseum.</title>
        <authorList>
            <person name="Wu D."/>
            <person name="Raymond J."/>
            <person name="Wu M."/>
            <person name="Chatterji S."/>
            <person name="Ren Q."/>
            <person name="Graham J.E."/>
            <person name="Bryant D.A."/>
            <person name="Robb F."/>
            <person name="Colman A."/>
            <person name="Tallon L.J."/>
            <person name="Badger J.H."/>
            <person name="Madupu R."/>
            <person name="Ward N.L."/>
            <person name="Eisen J.A."/>
        </authorList>
    </citation>
    <scope>NUCLEOTIDE SEQUENCE [LARGE SCALE GENOMIC DNA]</scope>
    <source>
        <strain evidence="13">ATCC 27502 / DSM 5159 / P-2</strain>
    </source>
</reference>
<dbReference type="NCBIfam" id="TIGR00420">
    <property type="entry name" value="trmU"/>
    <property type="match status" value="1"/>
</dbReference>
<dbReference type="eggNOG" id="COG0482">
    <property type="taxonomic scope" value="Bacteria"/>
</dbReference>
<evidence type="ECO:0000256" key="4">
    <source>
        <dbReference type="ARBA" id="ARBA00022741"/>
    </source>
</evidence>
<dbReference type="RefSeq" id="WP_015922031.1">
    <property type="nucleotide sequence ID" value="NC_011959.1"/>
</dbReference>
<dbReference type="STRING" id="309801.trd_1079"/>
<feature type="active site" description="Nucleophile" evidence="9">
    <location>
        <position position="107"/>
    </location>
</feature>
<evidence type="ECO:0000256" key="1">
    <source>
        <dbReference type="ARBA" id="ARBA00022555"/>
    </source>
</evidence>
<dbReference type="EMBL" id="CP001275">
    <property type="protein sequence ID" value="ACM05118.1"/>
    <property type="molecule type" value="Genomic_DNA"/>
</dbReference>
<feature type="domain" description="tRNA-specific 2-thiouridylase MnmA-like C-terminal" evidence="10">
    <location>
        <begin position="294"/>
        <end position="350"/>
    </location>
</feature>
<dbReference type="GO" id="GO:0103016">
    <property type="term" value="F:tRNA-uridine 2-sulfurtransferase activity"/>
    <property type="evidence" value="ECO:0007669"/>
    <property type="project" value="UniProtKB-EC"/>
</dbReference>
<feature type="binding site" evidence="9">
    <location>
        <position position="131"/>
    </location>
    <ligand>
        <name>ATP</name>
        <dbReference type="ChEBI" id="CHEBI:30616"/>
    </ligand>
</feature>
<dbReference type="InterPro" id="IPR046884">
    <property type="entry name" value="MnmA-like_central"/>
</dbReference>
<comment type="catalytic activity">
    <reaction evidence="8 9">
        <text>S-sulfanyl-L-cysteinyl-[protein] + uridine(34) in tRNA + AH2 + ATP = 2-thiouridine(34) in tRNA + L-cysteinyl-[protein] + A + AMP + diphosphate + H(+)</text>
        <dbReference type="Rhea" id="RHEA:47032"/>
        <dbReference type="Rhea" id="RHEA-COMP:10131"/>
        <dbReference type="Rhea" id="RHEA-COMP:11726"/>
        <dbReference type="Rhea" id="RHEA-COMP:11727"/>
        <dbReference type="Rhea" id="RHEA-COMP:11728"/>
        <dbReference type="ChEBI" id="CHEBI:13193"/>
        <dbReference type="ChEBI" id="CHEBI:15378"/>
        <dbReference type="ChEBI" id="CHEBI:17499"/>
        <dbReference type="ChEBI" id="CHEBI:29950"/>
        <dbReference type="ChEBI" id="CHEBI:30616"/>
        <dbReference type="ChEBI" id="CHEBI:33019"/>
        <dbReference type="ChEBI" id="CHEBI:61963"/>
        <dbReference type="ChEBI" id="CHEBI:65315"/>
        <dbReference type="ChEBI" id="CHEBI:87170"/>
        <dbReference type="ChEBI" id="CHEBI:456215"/>
        <dbReference type="EC" id="2.8.1.13"/>
    </reaction>
</comment>
<feature type="binding site" evidence="9">
    <location>
        <position position="41"/>
    </location>
    <ligand>
        <name>ATP</name>
        <dbReference type="ChEBI" id="CHEBI:30616"/>
    </ligand>
</feature>
<evidence type="ECO:0000256" key="5">
    <source>
        <dbReference type="ARBA" id="ARBA00022840"/>
    </source>
</evidence>
<dbReference type="GO" id="GO:0005524">
    <property type="term" value="F:ATP binding"/>
    <property type="evidence" value="ECO:0007669"/>
    <property type="project" value="UniProtKB-KW"/>
</dbReference>
<dbReference type="KEGG" id="tro:trd_1079"/>
<evidence type="ECO:0000259" key="11">
    <source>
        <dbReference type="Pfam" id="PF20259"/>
    </source>
</evidence>
<gene>
    <name evidence="9" type="primary">mnmA</name>
    <name evidence="12" type="ordered locus">trd_1079</name>
</gene>
<evidence type="ECO:0000256" key="8">
    <source>
        <dbReference type="ARBA" id="ARBA00051542"/>
    </source>
</evidence>
<keyword evidence="2 9" id="KW-0808">Transferase</keyword>
<sequence length="370" mass="40385">MSGVGTTMAERVLVALSGGVDSAVTAYLLKQAGWEPVGIHLRLFDAAPGLDGVCCGDVAAADARAVAAQIGIPFFVRDLRPEFEQEVVAPTVEEYARARTPNPCVFCNHRVRIPALLELAEALGIRFVATGHYVRKVATPGGWRLAEARDAQRDQSYVLYRLTADQLERLLFPLGEYDKPTVRAIAQEAGLFVARKPSSVDLCFAKTYGGIGRLVSQRRPETSRPGPLLDERDEVVGTHPGIAFVTIGQRRGLEWARPTPERRYVAEIDPATAVVRVAPRERILTRAVRLADPVWHDPVLTADARLRYQGPRIPARIEGDWVIFDEPAPPLAPGQSVVLYVGDRVVGGGIAEEVVRTEQESPIPALAQRA</sequence>
<dbReference type="HAMAP" id="MF_00144">
    <property type="entry name" value="tRNA_thiouridyl_MnmA"/>
    <property type="match status" value="1"/>
</dbReference>
<evidence type="ECO:0000256" key="7">
    <source>
        <dbReference type="ARBA" id="ARBA00023157"/>
    </source>
</evidence>
<evidence type="ECO:0000256" key="3">
    <source>
        <dbReference type="ARBA" id="ARBA00022694"/>
    </source>
</evidence>
<dbReference type="Gene3D" id="2.30.30.280">
    <property type="entry name" value="Adenine nucleotide alpha hydrolases-like domains"/>
    <property type="match status" value="1"/>
</dbReference>
<dbReference type="Pfam" id="PF03054">
    <property type="entry name" value="tRNA_Me_trans"/>
    <property type="match status" value="1"/>
</dbReference>
<comment type="function">
    <text evidence="9">Catalyzes the 2-thiolation of uridine at the wobble position (U34) of tRNA, leading to the formation of s(2)U34.</text>
</comment>
<dbReference type="InterPro" id="IPR014729">
    <property type="entry name" value="Rossmann-like_a/b/a_fold"/>
</dbReference>
<proteinExistence type="inferred from homology"/>
<dbReference type="Pfam" id="PF20259">
    <property type="entry name" value="tRNA_Me_trans_M"/>
    <property type="match status" value="1"/>
</dbReference>
<keyword evidence="1 9" id="KW-0820">tRNA-binding</keyword>
<feature type="domain" description="tRNA-specific 2-thiouridylase MnmA-like central" evidence="11">
    <location>
        <begin position="223"/>
        <end position="278"/>
    </location>
</feature>
<dbReference type="EC" id="2.8.1.13" evidence="9"/>
<feature type="site" description="Interaction with tRNA" evidence="9">
    <location>
        <position position="335"/>
    </location>
</feature>
<dbReference type="PANTHER" id="PTHR11933">
    <property type="entry name" value="TRNA 5-METHYLAMINOMETHYL-2-THIOURIDYLATE -METHYLTRANSFERASE"/>
    <property type="match status" value="1"/>
</dbReference>
<organism evidence="12 13">
    <name type="scientific">Thermomicrobium roseum (strain ATCC 27502 / DSM 5159 / P-2)</name>
    <dbReference type="NCBI Taxonomy" id="309801"/>
    <lineage>
        <taxon>Bacteria</taxon>
        <taxon>Pseudomonadati</taxon>
        <taxon>Thermomicrobiota</taxon>
        <taxon>Thermomicrobia</taxon>
        <taxon>Thermomicrobiales</taxon>
        <taxon>Thermomicrobiaceae</taxon>
        <taxon>Thermomicrobium</taxon>
    </lineage>
</organism>
<keyword evidence="7" id="KW-1015">Disulfide bond</keyword>
<dbReference type="HOGENOM" id="CLU_035188_0_0_0"/>
<keyword evidence="6 9" id="KW-0694">RNA-binding</keyword>
<accession>B9L0K7</accession>
<comment type="subcellular location">
    <subcellularLocation>
        <location evidence="9">Cytoplasm</location>
    </subcellularLocation>
</comment>
<keyword evidence="13" id="KW-1185">Reference proteome</keyword>
<feature type="active site" description="Cysteine persulfide intermediate" evidence="9">
    <location>
        <position position="203"/>
    </location>
</feature>
<protein>
    <recommendedName>
        <fullName evidence="9">tRNA-specific 2-thiouridylase MnmA</fullName>
        <ecNumber evidence="9">2.8.1.13</ecNumber>
    </recommendedName>
</protein>
<feature type="region of interest" description="Interaction with tRNA" evidence="9">
    <location>
        <begin position="153"/>
        <end position="155"/>
    </location>
</feature>
<dbReference type="Proteomes" id="UP000000447">
    <property type="component" value="Chromosome"/>
</dbReference>
<evidence type="ECO:0000256" key="9">
    <source>
        <dbReference type="HAMAP-Rule" id="MF_00144"/>
    </source>
</evidence>
<dbReference type="SUPFAM" id="SSF52402">
    <property type="entry name" value="Adenine nucleotide alpha hydrolases-like"/>
    <property type="match status" value="1"/>
</dbReference>
<dbReference type="CDD" id="cd01998">
    <property type="entry name" value="MnmA_TRMU-like"/>
    <property type="match status" value="1"/>
</dbReference>
<evidence type="ECO:0000256" key="2">
    <source>
        <dbReference type="ARBA" id="ARBA00022679"/>
    </source>
</evidence>
<keyword evidence="5 9" id="KW-0067">ATP-binding</keyword>
<dbReference type="GO" id="GO:0000049">
    <property type="term" value="F:tRNA binding"/>
    <property type="evidence" value="ECO:0007669"/>
    <property type="project" value="UniProtKB-KW"/>
</dbReference>
<evidence type="ECO:0000256" key="6">
    <source>
        <dbReference type="ARBA" id="ARBA00022884"/>
    </source>
</evidence>
<dbReference type="PANTHER" id="PTHR11933:SF5">
    <property type="entry name" value="MITOCHONDRIAL TRNA-SPECIFIC 2-THIOURIDYLASE 1"/>
    <property type="match status" value="1"/>
</dbReference>
<dbReference type="Gene3D" id="2.40.30.10">
    <property type="entry name" value="Translation factors"/>
    <property type="match status" value="1"/>
</dbReference>
<comment type="similarity">
    <text evidence="9">Belongs to the MnmA/TRMU family.</text>
</comment>
<keyword evidence="9" id="KW-0963">Cytoplasm</keyword>